<reference evidence="1" key="2">
    <citation type="submission" date="2014-07" db="EMBL/GenBank/DDBJ databases">
        <title>Initial genome analysis of the psychrotolerant acidophile Acidithiobacillus ferrivorans CF27: insights into iron and sulfur oxidation pathways and into biofilm formation.</title>
        <authorList>
            <person name="Talla E."/>
            <person name="Hedrich S."/>
            <person name="Mangenot S."/>
            <person name="Ji B."/>
            <person name="Johnson D.B."/>
            <person name="Barbe V."/>
            <person name="Bonnefoy V."/>
        </authorList>
    </citation>
    <scope>NUCLEOTIDE SEQUENCE [LARGE SCALE GENOMIC DNA]</scope>
    <source>
        <strain evidence="1">CF27</strain>
    </source>
</reference>
<dbReference type="RefSeq" id="WP_172804407.1">
    <property type="nucleotide sequence ID" value="NZ_CCCS020000035.1"/>
</dbReference>
<dbReference type="AlphaFoldDB" id="A0A060UVJ0"/>
<keyword evidence="3" id="KW-1185">Reference proteome</keyword>
<accession>A0A060UVJ0</accession>
<proteinExistence type="predicted"/>
<dbReference type="EMBL" id="CCCS020000035">
    <property type="protein sequence ID" value="CDQ10559.1"/>
    <property type="molecule type" value="Genomic_DNA"/>
</dbReference>
<evidence type="ECO:0000313" key="2">
    <source>
        <dbReference type="EMBL" id="SMH64590.1"/>
    </source>
</evidence>
<name>A0A060UVJ0_9PROT</name>
<dbReference type="EMBL" id="LT841305">
    <property type="protein sequence ID" value="SMH64590.1"/>
    <property type="molecule type" value="Genomic_DNA"/>
</dbReference>
<evidence type="ECO:0000313" key="1">
    <source>
        <dbReference type="EMBL" id="CDQ10559.1"/>
    </source>
</evidence>
<reference evidence="1" key="1">
    <citation type="submission" date="2014-03" db="EMBL/GenBank/DDBJ databases">
        <authorList>
            <person name="Genoscope - CEA"/>
        </authorList>
    </citation>
    <scope>NUCLEOTIDE SEQUENCE [LARGE SCALE GENOMIC DNA]</scope>
    <source>
        <strain evidence="1">CF27</strain>
    </source>
</reference>
<organism evidence="1">
    <name type="scientific">Acidithiobacillus ferrivorans</name>
    <dbReference type="NCBI Taxonomy" id="160808"/>
    <lineage>
        <taxon>Bacteria</taxon>
        <taxon>Pseudomonadati</taxon>
        <taxon>Pseudomonadota</taxon>
        <taxon>Acidithiobacillia</taxon>
        <taxon>Acidithiobacillales</taxon>
        <taxon>Acidithiobacillaceae</taxon>
        <taxon>Acidithiobacillus</taxon>
    </lineage>
</organism>
<protein>
    <submittedName>
        <fullName evidence="1">Uncharacterized protein</fullName>
    </submittedName>
</protein>
<gene>
    <name evidence="2" type="ORF">AFERRI_10623</name>
    <name evidence="1" type="ORF">AFERRI_400340</name>
</gene>
<evidence type="ECO:0000313" key="3">
    <source>
        <dbReference type="Proteomes" id="UP000193925"/>
    </source>
</evidence>
<reference evidence="2 3" key="3">
    <citation type="submission" date="2017-03" db="EMBL/GenBank/DDBJ databases">
        <authorList>
            <person name="Regsiter A."/>
            <person name="William W."/>
        </authorList>
    </citation>
    <scope>NUCLEOTIDE SEQUENCE [LARGE SCALE GENOMIC DNA]</scope>
    <source>
        <strain evidence="2">PRJEB5721</strain>
    </source>
</reference>
<sequence>MMQAEATQTKSAWLDEGLPVRVFDDDQSEQLWDACCASCPGDPFTEWEKQKEKYDL</sequence>
<dbReference type="Proteomes" id="UP000193925">
    <property type="component" value="Chromosome AFERRI"/>
</dbReference>